<dbReference type="InterPro" id="IPR002563">
    <property type="entry name" value="Flavin_Rdtase-like_dom"/>
</dbReference>
<name>A0A1X1ZMY5_9MYCO</name>
<evidence type="ECO:0000256" key="2">
    <source>
        <dbReference type="ARBA" id="ARBA00023002"/>
    </source>
</evidence>
<dbReference type="InterPro" id="IPR050268">
    <property type="entry name" value="NADH-dep_flavin_reductase"/>
</dbReference>
<dbReference type="Proteomes" id="UP000193781">
    <property type="component" value="Unassembled WGS sequence"/>
</dbReference>
<dbReference type="STRING" id="244292.ABW17_18635"/>
<dbReference type="SUPFAM" id="SSF50475">
    <property type="entry name" value="FMN-binding split barrel"/>
    <property type="match status" value="1"/>
</dbReference>
<dbReference type="EMBL" id="LQPH01000108">
    <property type="protein sequence ID" value="ORW24759.1"/>
    <property type="molecule type" value="Genomic_DNA"/>
</dbReference>
<dbReference type="PANTHER" id="PTHR30466:SF11">
    <property type="entry name" value="FLAVIN-DEPENDENT MONOOXYGENASE, REDUCTASE SUBUNIT HSAB"/>
    <property type="match status" value="1"/>
</dbReference>
<keyword evidence="5" id="KW-1185">Reference proteome</keyword>
<comment type="similarity">
    <text evidence="1">Belongs to the non-flavoprotein flavin reductase family.</text>
</comment>
<comment type="caution">
    <text evidence="4">The sequence shown here is derived from an EMBL/GenBank/DDBJ whole genome shotgun (WGS) entry which is preliminary data.</text>
</comment>
<sequence>MEAVTSQRIDGTEVRRVFGCFPSGVIAVCAMVDGEPVGMAASSFTTVSLMPPLVSICVQHNSATWPRLRRCPALGVSVLAEDHTEACRSLSRKHGDRFAGVHCVQRPSGGVFVDGASAWLDCSLNAEIPAGDHVIVLLGISALRANPDTLPLVFHRSQFHRLAATAGANEQT</sequence>
<dbReference type="Pfam" id="PF01613">
    <property type="entry name" value="Flavin_Reduct"/>
    <property type="match status" value="1"/>
</dbReference>
<dbReference type="RefSeq" id="WP_046182941.1">
    <property type="nucleotide sequence ID" value="NZ_JACPNT010000016.1"/>
</dbReference>
<keyword evidence="2" id="KW-0560">Oxidoreductase</keyword>
<dbReference type="SMART" id="SM00903">
    <property type="entry name" value="Flavin_Reduct"/>
    <property type="match status" value="1"/>
</dbReference>
<dbReference type="PANTHER" id="PTHR30466">
    <property type="entry name" value="FLAVIN REDUCTASE"/>
    <property type="match status" value="1"/>
</dbReference>
<reference evidence="4 5" key="1">
    <citation type="submission" date="2016-01" db="EMBL/GenBank/DDBJ databases">
        <title>The new phylogeny of the genus Mycobacterium.</title>
        <authorList>
            <person name="Tarcisio F."/>
            <person name="Conor M."/>
            <person name="Antonella G."/>
            <person name="Elisabetta G."/>
            <person name="Giulia F.S."/>
            <person name="Sara T."/>
            <person name="Anna F."/>
            <person name="Clotilde B."/>
            <person name="Roberto B."/>
            <person name="Veronica D.S."/>
            <person name="Fabio R."/>
            <person name="Monica P."/>
            <person name="Olivier J."/>
            <person name="Enrico T."/>
            <person name="Nicola S."/>
        </authorList>
    </citation>
    <scope>NUCLEOTIDE SEQUENCE [LARGE SCALE GENOMIC DNA]</scope>
    <source>
        <strain evidence="4 5">DSM 44803</strain>
    </source>
</reference>
<accession>A0A1X1ZMY5</accession>
<feature type="domain" description="Flavin reductase like" evidence="3">
    <location>
        <begin position="18"/>
        <end position="161"/>
    </location>
</feature>
<dbReference type="GO" id="GO:0042602">
    <property type="term" value="F:riboflavin reductase (NADPH) activity"/>
    <property type="evidence" value="ECO:0007669"/>
    <property type="project" value="TreeGrafter"/>
</dbReference>
<dbReference type="AlphaFoldDB" id="A0A1X1ZMY5"/>
<dbReference type="InterPro" id="IPR012349">
    <property type="entry name" value="Split_barrel_FMN-bd"/>
</dbReference>
<dbReference type="GO" id="GO:0010181">
    <property type="term" value="F:FMN binding"/>
    <property type="evidence" value="ECO:0007669"/>
    <property type="project" value="InterPro"/>
</dbReference>
<proteinExistence type="inferred from homology"/>
<dbReference type="OrthoDB" id="9792858at2"/>
<evidence type="ECO:0000259" key="3">
    <source>
        <dbReference type="SMART" id="SM00903"/>
    </source>
</evidence>
<dbReference type="Gene3D" id="2.30.110.10">
    <property type="entry name" value="Electron Transport, Fmn-binding Protein, Chain A"/>
    <property type="match status" value="1"/>
</dbReference>
<gene>
    <name evidence="4" type="ORF">AWC17_02980</name>
</gene>
<protein>
    <submittedName>
        <fullName evidence="4">Flavin reductase</fullName>
    </submittedName>
</protein>
<organism evidence="4 5">
    <name type="scientific">Mycobacterium nebraskense</name>
    <dbReference type="NCBI Taxonomy" id="244292"/>
    <lineage>
        <taxon>Bacteria</taxon>
        <taxon>Bacillati</taxon>
        <taxon>Actinomycetota</taxon>
        <taxon>Actinomycetes</taxon>
        <taxon>Mycobacteriales</taxon>
        <taxon>Mycobacteriaceae</taxon>
        <taxon>Mycobacterium</taxon>
    </lineage>
</organism>
<evidence type="ECO:0000313" key="4">
    <source>
        <dbReference type="EMBL" id="ORW24759.1"/>
    </source>
</evidence>
<evidence type="ECO:0000256" key="1">
    <source>
        <dbReference type="ARBA" id="ARBA00008898"/>
    </source>
</evidence>
<evidence type="ECO:0000313" key="5">
    <source>
        <dbReference type="Proteomes" id="UP000193781"/>
    </source>
</evidence>